<feature type="chain" id="PRO_5045943122" description="Secreted protein" evidence="2">
    <location>
        <begin position="23"/>
        <end position="182"/>
    </location>
</feature>
<proteinExistence type="predicted"/>
<protein>
    <recommendedName>
        <fullName evidence="5">Secreted protein</fullName>
    </recommendedName>
</protein>
<feature type="compositionally biased region" description="Basic and acidic residues" evidence="1">
    <location>
        <begin position="63"/>
        <end position="75"/>
    </location>
</feature>
<evidence type="ECO:0000256" key="2">
    <source>
        <dbReference type="SAM" id="SignalP"/>
    </source>
</evidence>
<sequence>MERINWRGRVVAALVISTAMVAGTLSVASAIGGPDTKIYACKGNTTGLLRVVPAGTSCLPTESRMDWDQKGEKGDIGPAGPRGPQGPAGATVLFATVQGDGTLVDGDAVSVTKAGVGAYHVTFDRVVRHCAAVANLAVVNDEGPTFGSGSAVTYPYGTNVLVRTRFSNNAAIDDPFDLVVVC</sequence>
<accession>A0ABN2IV04</accession>
<evidence type="ECO:0008006" key="5">
    <source>
        <dbReference type="Google" id="ProtNLM"/>
    </source>
</evidence>
<feature type="region of interest" description="Disordered" evidence="1">
    <location>
        <begin position="60"/>
        <end position="87"/>
    </location>
</feature>
<evidence type="ECO:0000313" key="4">
    <source>
        <dbReference type="Proteomes" id="UP001500280"/>
    </source>
</evidence>
<keyword evidence="2" id="KW-0732">Signal</keyword>
<dbReference type="Proteomes" id="UP001500280">
    <property type="component" value="Unassembled WGS sequence"/>
</dbReference>
<feature type="signal peptide" evidence="2">
    <location>
        <begin position="1"/>
        <end position="22"/>
    </location>
</feature>
<name>A0ABN2IV04_9ACTN</name>
<dbReference type="RefSeq" id="WP_344162182.1">
    <property type="nucleotide sequence ID" value="NZ_BAAANF010000023.1"/>
</dbReference>
<organism evidence="3 4">
    <name type="scientific">Kribbella yunnanensis</name>
    <dbReference type="NCBI Taxonomy" id="190194"/>
    <lineage>
        <taxon>Bacteria</taxon>
        <taxon>Bacillati</taxon>
        <taxon>Actinomycetota</taxon>
        <taxon>Actinomycetes</taxon>
        <taxon>Propionibacteriales</taxon>
        <taxon>Kribbellaceae</taxon>
        <taxon>Kribbella</taxon>
    </lineage>
</organism>
<comment type="caution">
    <text evidence="3">The sequence shown here is derived from an EMBL/GenBank/DDBJ whole genome shotgun (WGS) entry which is preliminary data.</text>
</comment>
<evidence type="ECO:0000256" key="1">
    <source>
        <dbReference type="SAM" id="MobiDB-lite"/>
    </source>
</evidence>
<dbReference type="EMBL" id="BAAANF010000023">
    <property type="protein sequence ID" value="GAA1712331.1"/>
    <property type="molecule type" value="Genomic_DNA"/>
</dbReference>
<keyword evidence="4" id="KW-1185">Reference proteome</keyword>
<gene>
    <name evidence="3" type="ORF">GCM10009745_70630</name>
</gene>
<evidence type="ECO:0000313" key="3">
    <source>
        <dbReference type="EMBL" id="GAA1712331.1"/>
    </source>
</evidence>
<reference evidence="3 4" key="1">
    <citation type="journal article" date="2019" name="Int. J. Syst. Evol. Microbiol.">
        <title>The Global Catalogue of Microorganisms (GCM) 10K type strain sequencing project: providing services to taxonomists for standard genome sequencing and annotation.</title>
        <authorList>
            <consortium name="The Broad Institute Genomics Platform"/>
            <consortium name="The Broad Institute Genome Sequencing Center for Infectious Disease"/>
            <person name="Wu L."/>
            <person name="Ma J."/>
        </authorList>
    </citation>
    <scope>NUCLEOTIDE SEQUENCE [LARGE SCALE GENOMIC DNA]</scope>
    <source>
        <strain evidence="3 4">JCM 14307</strain>
    </source>
</reference>